<dbReference type="EMBL" id="JADEVO010000054">
    <property type="protein sequence ID" value="MBN3968462.1"/>
    <property type="molecule type" value="Genomic_DNA"/>
</dbReference>
<reference evidence="1 2" key="1">
    <citation type="journal article" date="2021" name="Int. J. Syst. Evol. Microbiol.">
        <title>Pseudomonas piscium sp. nov., Pseudomonas pisciculturae sp. nov., Pseudomonas mucoides sp. nov. and Pseudomonas neuropathica sp. nov. isolated from rainbow trout.</title>
        <authorList>
            <person name="Duman M."/>
            <person name="Mulet M."/>
            <person name="Altun S."/>
            <person name="Saticioglu I.B."/>
            <person name="Gomila M."/>
            <person name="Lalucat J."/>
            <person name="Garcia-Valdes E."/>
        </authorList>
    </citation>
    <scope>NUCLEOTIDE SEQUENCE [LARGE SCALE GENOMIC DNA]</scope>
    <source>
        <strain evidence="1 2">LMG 28632</strain>
    </source>
</reference>
<protein>
    <submittedName>
        <fullName evidence="1">Uncharacterized protein</fullName>
    </submittedName>
</protein>
<evidence type="ECO:0000313" key="2">
    <source>
        <dbReference type="Proteomes" id="UP000772591"/>
    </source>
</evidence>
<evidence type="ECO:0000313" key="1">
    <source>
        <dbReference type="EMBL" id="MBN3968462.1"/>
    </source>
</evidence>
<keyword evidence="2" id="KW-1185">Reference proteome</keyword>
<comment type="caution">
    <text evidence="1">The sequence shown here is derived from an EMBL/GenBank/DDBJ whole genome shotgun (WGS) entry which is preliminary data.</text>
</comment>
<sequence length="79" mass="9423">MFETHAQARLQNPFFVLEEGAQRSAYISLTSSDEWFFVTYETVDEKISSQQQFMVSTVRPSWLYRLEMDPSNLSTRYNW</sequence>
<proteinExistence type="predicted"/>
<accession>A0ABS3ANH4</accession>
<organism evidence="1 2">
    <name type="scientific">Pseudomonas gregormendelii</name>
    <dbReference type="NCBI Taxonomy" id="1628277"/>
    <lineage>
        <taxon>Bacteria</taxon>
        <taxon>Pseudomonadati</taxon>
        <taxon>Pseudomonadota</taxon>
        <taxon>Gammaproteobacteria</taxon>
        <taxon>Pseudomonadales</taxon>
        <taxon>Pseudomonadaceae</taxon>
        <taxon>Pseudomonas</taxon>
    </lineage>
</organism>
<gene>
    <name evidence="1" type="ORF">IMW75_24720</name>
</gene>
<name>A0ABS3ANH4_9PSED</name>
<dbReference type="RefSeq" id="WP_205894027.1">
    <property type="nucleotide sequence ID" value="NZ_JADEVO010000054.1"/>
</dbReference>
<dbReference type="Proteomes" id="UP000772591">
    <property type="component" value="Unassembled WGS sequence"/>
</dbReference>